<dbReference type="Gene3D" id="1.10.150.240">
    <property type="entry name" value="Putative phosphatase, domain 2"/>
    <property type="match status" value="1"/>
</dbReference>
<dbReference type="InterPro" id="IPR006439">
    <property type="entry name" value="HAD-SF_hydro_IA"/>
</dbReference>
<reference evidence="1" key="1">
    <citation type="submission" date="2018-05" db="EMBL/GenBank/DDBJ databases">
        <authorList>
            <person name="Lanie J.A."/>
            <person name="Ng W.-L."/>
            <person name="Kazmierczak K.M."/>
            <person name="Andrzejewski T.M."/>
            <person name="Davidsen T.M."/>
            <person name="Wayne K.J."/>
            <person name="Tettelin H."/>
            <person name="Glass J.I."/>
            <person name="Rusch D."/>
            <person name="Podicherti R."/>
            <person name="Tsui H.-C.T."/>
            <person name="Winkler M.E."/>
        </authorList>
    </citation>
    <scope>NUCLEOTIDE SEQUENCE</scope>
</reference>
<proteinExistence type="predicted"/>
<sequence length="215" mass="24494">MQLKAVVFDWDLTLWNSWDIHLALINQTADELGYPRPVPADVGREYSRPFLQHLAWFFPGDQEKVLDTYMGFYQAAVWQERRLYPGVPEILKRLKENGYRTAVLSDKRQVFGVPEFEYSGIGGFVDRALFFGDGMIPKPDPSGLVDLMRTLEVSPSECLFVGDSHRDIKCAQRAGAWSGAALWASVEPELVLALNPEFRWDRVEEVGITLKLKDV</sequence>
<name>A0A381Q635_9ZZZZ</name>
<dbReference type="SUPFAM" id="SSF56784">
    <property type="entry name" value="HAD-like"/>
    <property type="match status" value="1"/>
</dbReference>
<evidence type="ECO:0000313" key="1">
    <source>
        <dbReference type="EMBL" id="SUZ74816.1"/>
    </source>
</evidence>
<dbReference type="GO" id="GO:0006281">
    <property type="term" value="P:DNA repair"/>
    <property type="evidence" value="ECO:0007669"/>
    <property type="project" value="TreeGrafter"/>
</dbReference>
<dbReference type="InterPro" id="IPR023214">
    <property type="entry name" value="HAD_sf"/>
</dbReference>
<gene>
    <name evidence="1" type="ORF">METZ01_LOCUS27670</name>
</gene>
<dbReference type="InterPro" id="IPR050155">
    <property type="entry name" value="HAD-like_hydrolase_sf"/>
</dbReference>
<dbReference type="Gene3D" id="3.40.50.1000">
    <property type="entry name" value="HAD superfamily/HAD-like"/>
    <property type="match status" value="1"/>
</dbReference>
<dbReference type="SFLD" id="SFLDS00003">
    <property type="entry name" value="Haloacid_Dehalogenase"/>
    <property type="match status" value="1"/>
</dbReference>
<dbReference type="InterPro" id="IPR041492">
    <property type="entry name" value="HAD_2"/>
</dbReference>
<protein>
    <recommendedName>
        <fullName evidence="2">HAD family hydrolase</fullName>
    </recommendedName>
</protein>
<dbReference type="EMBL" id="UINC01001223">
    <property type="protein sequence ID" value="SUZ74816.1"/>
    <property type="molecule type" value="Genomic_DNA"/>
</dbReference>
<accession>A0A381Q635</accession>
<dbReference type="InterPro" id="IPR023198">
    <property type="entry name" value="PGP-like_dom2"/>
</dbReference>
<dbReference type="GO" id="GO:0005829">
    <property type="term" value="C:cytosol"/>
    <property type="evidence" value="ECO:0007669"/>
    <property type="project" value="TreeGrafter"/>
</dbReference>
<dbReference type="PRINTS" id="PR00413">
    <property type="entry name" value="HADHALOGNASE"/>
</dbReference>
<evidence type="ECO:0008006" key="2">
    <source>
        <dbReference type="Google" id="ProtNLM"/>
    </source>
</evidence>
<dbReference type="InterPro" id="IPR036412">
    <property type="entry name" value="HAD-like_sf"/>
</dbReference>
<dbReference type="SFLD" id="SFLDG01129">
    <property type="entry name" value="C1.5:_HAD__Beta-PGM__Phosphata"/>
    <property type="match status" value="1"/>
</dbReference>
<dbReference type="Pfam" id="PF13419">
    <property type="entry name" value="HAD_2"/>
    <property type="match status" value="1"/>
</dbReference>
<dbReference type="PANTHER" id="PTHR43434">
    <property type="entry name" value="PHOSPHOGLYCOLATE PHOSPHATASE"/>
    <property type="match status" value="1"/>
</dbReference>
<organism evidence="1">
    <name type="scientific">marine metagenome</name>
    <dbReference type="NCBI Taxonomy" id="408172"/>
    <lineage>
        <taxon>unclassified sequences</taxon>
        <taxon>metagenomes</taxon>
        <taxon>ecological metagenomes</taxon>
    </lineage>
</organism>
<dbReference type="PANTHER" id="PTHR43434:SF1">
    <property type="entry name" value="PHOSPHOGLYCOLATE PHOSPHATASE"/>
    <property type="match status" value="1"/>
</dbReference>
<dbReference type="AlphaFoldDB" id="A0A381Q635"/>
<dbReference type="GO" id="GO:0008967">
    <property type="term" value="F:phosphoglycolate phosphatase activity"/>
    <property type="evidence" value="ECO:0007669"/>
    <property type="project" value="TreeGrafter"/>
</dbReference>
<dbReference type="NCBIfam" id="TIGR01509">
    <property type="entry name" value="HAD-SF-IA-v3"/>
    <property type="match status" value="1"/>
</dbReference>